<evidence type="ECO:0000259" key="3">
    <source>
        <dbReference type="Pfam" id="PF01261"/>
    </source>
</evidence>
<evidence type="ECO:0000256" key="2">
    <source>
        <dbReference type="SAM" id="SignalP"/>
    </source>
</evidence>
<evidence type="ECO:0000313" key="5">
    <source>
        <dbReference type="Proteomes" id="UP000016843"/>
    </source>
</evidence>
<dbReference type="InterPro" id="IPR036237">
    <property type="entry name" value="Xyl_isomerase-like_sf"/>
</dbReference>
<gene>
    <name evidence="4" type="ORF">P872_18730</name>
</gene>
<feature type="domain" description="Xylose isomerase-like TIM barrel" evidence="3">
    <location>
        <begin position="50"/>
        <end position="286"/>
    </location>
</feature>
<evidence type="ECO:0000256" key="1">
    <source>
        <dbReference type="ARBA" id="ARBA00023235"/>
    </source>
</evidence>
<protein>
    <recommendedName>
        <fullName evidence="3">Xylose isomerase-like TIM barrel domain-containing protein</fullName>
    </recommendedName>
</protein>
<dbReference type="InterPro" id="IPR050417">
    <property type="entry name" value="Sugar_Epim/Isomerase"/>
</dbReference>
<dbReference type="GO" id="GO:0016853">
    <property type="term" value="F:isomerase activity"/>
    <property type="evidence" value="ECO:0007669"/>
    <property type="project" value="UniProtKB-KW"/>
</dbReference>
<dbReference type="Pfam" id="PF01261">
    <property type="entry name" value="AP_endonuc_2"/>
    <property type="match status" value="1"/>
</dbReference>
<accession>U5C099</accession>
<sequence length="292" mass="32237">MASKRNLLLKKPTCMSAILVLAMLSFSFDSVFKPLPQPEIGVCTSYTNADVLAKAGYSFIEENVQSFLVPTKSEEEFEKILEDAKNAALPIKSFIIFLPGNLKSVGPDAVHAEILDYAEIVFRRARKAGVGIVVFGSSGSRSVPEGFSKEEARKQFIQLGIALGPIAARHDVVLVLEPLNKKECNFINSVLEAGEIVEEVNHPNFQLLVDIYHMKMEGEGPESILLYGRFVKHAHVAEKEGRAVPGTHGEDIHPYYQALQHVGYQGKLSIEGNWVDMEAQASVGIKTIKNQW</sequence>
<reference evidence="4 5" key="1">
    <citation type="journal article" date="2013" name="Genome Announc.">
        <title>Draft Genome Sequence of the Psychrophilic and Alkaliphilic Rhodonellum psychrophilum Strain GCM71T.</title>
        <authorList>
            <person name="Hauptmann A.L."/>
            <person name="Glaring M.A."/>
            <person name="Hallin P.F."/>
            <person name="Prieme A."/>
            <person name="Stougaard P."/>
        </authorList>
    </citation>
    <scope>NUCLEOTIDE SEQUENCE [LARGE SCALE GENOMIC DNA]</scope>
    <source>
        <strain evidence="4 5">GCM71</strain>
    </source>
</reference>
<dbReference type="Proteomes" id="UP000016843">
    <property type="component" value="Unassembled WGS sequence"/>
</dbReference>
<dbReference type="InterPro" id="IPR013022">
    <property type="entry name" value="Xyl_isomerase-like_TIM-brl"/>
</dbReference>
<keyword evidence="5" id="KW-1185">Reference proteome</keyword>
<keyword evidence="1" id="KW-0413">Isomerase</keyword>
<evidence type="ECO:0000313" key="4">
    <source>
        <dbReference type="EMBL" id="ERM82326.1"/>
    </source>
</evidence>
<keyword evidence="2" id="KW-0732">Signal</keyword>
<dbReference type="PANTHER" id="PTHR43489">
    <property type="entry name" value="ISOMERASE"/>
    <property type="match status" value="1"/>
</dbReference>
<dbReference type="AlphaFoldDB" id="U5C099"/>
<comment type="caution">
    <text evidence="4">The sequence shown here is derived from an EMBL/GenBank/DDBJ whole genome shotgun (WGS) entry which is preliminary data.</text>
</comment>
<dbReference type="EMBL" id="AWXR01000029">
    <property type="protein sequence ID" value="ERM82326.1"/>
    <property type="molecule type" value="Genomic_DNA"/>
</dbReference>
<feature type="chain" id="PRO_5004657815" description="Xylose isomerase-like TIM barrel domain-containing protein" evidence="2">
    <location>
        <begin position="28"/>
        <end position="292"/>
    </location>
</feature>
<dbReference type="eggNOG" id="COG1082">
    <property type="taxonomic scope" value="Bacteria"/>
</dbReference>
<dbReference type="Gene3D" id="3.20.20.150">
    <property type="entry name" value="Divalent-metal-dependent TIM barrel enzymes"/>
    <property type="match status" value="1"/>
</dbReference>
<feature type="signal peptide" evidence="2">
    <location>
        <begin position="1"/>
        <end position="27"/>
    </location>
</feature>
<organism evidence="4 5">
    <name type="scientific">Rhodonellum psychrophilum GCM71 = DSM 17998</name>
    <dbReference type="NCBI Taxonomy" id="1123057"/>
    <lineage>
        <taxon>Bacteria</taxon>
        <taxon>Pseudomonadati</taxon>
        <taxon>Bacteroidota</taxon>
        <taxon>Cytophagia</taxon>
        <taxon>Cytophagales</taxon>
        <taxon>Cytophagaceae</taxon>
        <taxon>Rhodonellum</taxon>
    </lineage>
</organism>
<proteinExistence type="predicted"/>
<name>U5C099_9BACT</name>
<dbReference type="SUPFAM" id="SSF51658">
    <property type="entry name" value="Xylose isomerase-like"/>
    <property type="match status" value="1"/>
</dbReference>